<dbReference type="KEGG" id="err:DVR09_08840"/>
<keyword evidence="1 3" id="KW-0378">Hydrolase</keyword>
<gene>
    <name evidence="3" type="ORF">DVR09_08840</name>
</gene>
<feature type="domain" description="Alpha/beta hydrolase fold-3" evidence="2">
    <location>
        <begin position="96"/>
        <end position="306"/>
    </location>
</feature>
<dbReference type="InterPro" id="IPR013094">
    <property type="entry name" value="AB_hydrolase_3"/>
</dbReference>
<dbReference type="PANTHER" id="PTHR48081">
    <property type="entry name" value="AB HYDROLASE SUPERFAMILY PROTEIN C4A8.06C"/>
    <property type="match status" value="1"/>
</dbReference>
<dbReference type="RefSeq" id="WP_115416604.1">
    <property type="nucleotide sequence ID" value="NZ_CP031357.1"/>
</dbReference>
<dbReference type="PANTHER" id="PTHR48081:SF8">
    <property type="entry name" value="ALPHA_BETA HYDROLASE FOLD-3 DOMAIN-CONTAINING PROTEIN-RELATED"/>
    <property type="match status" value="1"/>
</dbReference>
<dbReference type="Pfam" id="PF07859">
    <property type="entry name" value="Abhydrolase_3"/>
    <property type="match status" value="1"/>
</dbReference>
<dbReference type="Proteomes" id="UP000254508">
    <property type="component" value="Chromosome"/>
</dbReference>
<proteinExistence type="predicted"/>
<accession>A0A345YES1</accession>
<dbReference type="OrthoDB" id="9806180at2"/>
<evidence type="ECO:0000259" key="2">
    <source>
        <dbReference type="Pfam" id="PF07859"/>
    </source>
</evidence>
<organism evidence="3 4">
    <name type="scientific">Erythrobacter aureus</name>
    <dbReference type="NCBI Taxonomy" id="2182384"/>
    <lineage>
        <taxon>Bacteria</taxon>
        <taxon>Pseudomonadati</taxon>
        <taxon>Pseudomonadota</taxon>
        <taxon>Alphaproteobacteria</taxon>
        <taxon>Sphingomonadales</taxon>
        <taxon>Erythrobacteraceae</taxon>
        <taxon>Erythrobacter/Porphyrobacter group</taxon>
        <taxon>Erythrobacter</taxon>
    </lineage>
</organism>
<dbReference type="InterPro" id="IPR050300">
    <property type="entry name" value="GDXG_lipolytic_enzyme"/>
</dbReference>
<sequence>MTRTTPEEQGPLDRQSRALLRDYDAMRSEWTPRIEAEGMAASRAFADAVFDRFRGPDRDIAPAKVVDLAVPCGDGERSARLYRPAIADGAPAPLALFLHGGGWSLGGIPAYDGLAGSLAALSKIAILSLDYRLSPEHRFPDGLNDALCALDWLHRHGASIGGDPDRLAVIGDSAGGNLAAVLARESALGHAPPLACQVLIYPMTDIASAHATFPSRMRFGQGDYFLVSEAIEFARDNYLGKNVGLAGDPRISPLLAPVPANLAPAMIVTAGCDPLRDEAIAYHDKLRAAGVDSVHHCAEETIHAFLSFGVLDTAQDMRRRIADYLYRKMEFAKP</sequence>
<dbReference type="AlphaFoldDB" id="A0A345YES1"/>
<evidence type="ECO:0000313" key="3">
    <source>
        <dbReference type="EMBL" id="AXK42423.1"/>
    </source>
</evidence>
<dbReference type="EMBL" id="CP031357">
    <property type="protein sequence ID" value="AXK42423.1"/>
    <property type="molecule type" value="Genomic_DNA"/>
</dbReference>
<protein>
    <submittedName>
        <fullName evidence="3">Alpha/beta hydrolase</fullName>
    </submittedName>
</protein>
<name>A0A345YES1_9SPHN</name>
<dbReference type="SUPFAM" id="SSF53474">
    <property type="entry name" value="alpha/beta-Hydrolases"/>
    <property type="match status" value="1"/>
</dbReference>
<dbReference type="InterPro" id="IPR029058">
    <property type="entry name" value="AB_hydrolase_fold"/>
</dbReference>
<reference evidence="4" key="1">
    <citation type="submission" date="2018-07" db="EMBL/GenBank/DDBJ databases">
        <title>Genome sequence of Erythrobacter strain YH-07, an antagonistic bacterium isolated from Yellow Sea.</title>
        <authorList>
            <person name="Tang T."/>
            <person name="Liu Q."/>
            <person name="Sun X."/>
        </authorList>
    </citation>
    <scope>NUCLEOTIDE SEQUENCE [LARGE SCALE GENOMIC DNA]</scope>
    <source>
        <strain evidence="4">YH-07</strain>
    </source>
</reference>
<evidence type="ECO:0000256" key="1">
    <source>
        <dbReference type="ARBA" id="ARBA00022801"/>
    </source>
</evidence>
<dbReference type="GO" id="GO:0016787">
    <property type="term" value="F:hydrolase activity"/>
    <property type="evidence" value="ECO:0007669"/>
    <property type="project" value="UniProtKB-KW"/>
</dbReference>
<dbReference type="Gene3D" id="3.40.50.1820">
    <property type="entry name" value="alpha/beta hydrolase"/>
    <property type="match status" value="1"/>
</dbReference>
<keyword evidence="4" id="KW-1185">Reference proteome</keyword>
<evidence type="ECO:0000313" key="4">
    <source>
        <dbReference type="Proteomes" id="UP000254508"/>
    </source>
</evidence>